<evidence type="ECO:0000256" key="5">
    <source>
        <dbReference type="ARBA" id="ARBA00022448"/>
    </source>
</evidence>
<gene>
    <name evidence="9" type="ordered locus">Corgl_1220</name>
</gene>
<dbReference type="HOGENOM" id="CLU_017028_7_3_11"/>
<proteinExistence type="inferred from homology"/>
<evidence type="ECO:0000256" key="6">
    <source>
        <dbReference type="ARBA" id="ARBA00022729"/>
    </source>
</evidence>
<keyword evidence="6" id="KW-0732">Signal</keyword>
<dbReference type="Pfam" id="PF00496">
    <property type="entry name" value="SBP_bac_5"/>
    <property type="match status" value="1"/>
</dbReference>
<evidence type="ECO:0000313" key="9">
    <source>
        <dbReference type="EMBL" id="AEB07322.1"/>
    </source>
</evidence>
<evidence type="ECO:0000256" key="4">
    <source>
        <dbReference type="ARBA" id="ARBA00017393"/>
    </source>
</evidence>
<dbReference type="eggNOG" id="COG0747">
    <property type="taxonomic scope" value="Bacteria"/>
</dbReference>
<dbReference type="RefSeq" id="WP_013709065.1">
    <property type="nucleotide sequence ID" value="NC_015389.1"/>
</dbReference>
<evidence type="ECO:0000256" key="2">
    <source>
        <dbReference type="ARBA" id="ARBA00004418"/>
    </source>
</evidence>
<accession>F2N8D9</accession>
<sequence length="572" mass="62397">MSTGKTTPSEQRAANLNITRRGFLAAGIATTAVAAGLGLAGCKGASKDAKGSGSAGGSSSSDLLKADKDGFVVRATKTDSKAKSNDATIAVETPVKELHPMNWSDGTSGNVVLYIYDSLLAYDKDMKFVPRLAKSWEISDDALTYTFHLRDDVTFTDGSAFDSSVVLTNYQQAIDKKNNWRRRRTFIETIDENTEVTRVNSAEAPDESTVVFHLAKPFAPFLNSMAQFFIISGKVVTDSSHDYMKESAGSGPFKLKEYSQGDHTTLVRNDDYWGKAPKIDSVTFREVPEAGSRIAMLQTGEVQVAYPVPADQVATIRSAGNINLLSIPSTTMRYVTLNNDVKPLDDVRVRQALNYALNQQDYVDVMYAGAATPATSVLPATVPGYKEQKPFDYDIEKAKSLLKEAGLEDGFSIEMIGDNSSQETKGMTFVMQQLAKINVKVDVKPGDAATNGVLAEASESETKLQTWYVNWSQTDADGFMRSLLSEAMVPPTGYNTAFWKNDKFNAELEAGNAAPTLEEQNKHYGACQDIAWDECPWIYLASDNSLIAYNSCLSNVTNPPQGLDIINEKLSV</sequence>
<keyword evidence="7" id="KW-0574">Periplasm</keyword>
<dbReference type="PANTHER" id="PTHR30290">
    <property type="entry name" value="PERIPLASMIC BINDING COMPONENT OF ABC TRANSPORTER"/>
    <property type="match status" value="1"/>
</dbReference>
<organism evidence="9 10">
    <name type="scientific">Coriobacterium glomerans (strain ATCC 49209 / DSM 20642 / JCM 10262 / PW2)</name>
    <dbReference type="NCBI Taxonomy" id="700015"/>
    <lineage>
        <taxon>Bacteria</taxon>
        <taxon>Bacillati</taxon>
        <taxon>Actinomycetota</taxon>
        <taxon>Coriobacteriia</taxon>
        <taxon>Coriobacteriales</taxon>
        <taxon>Coriobacteriaceae</taxon>
        <taxon>Coriobacterium</taxon>
    </lineage>
</organism>
<dbReference type="EMBL" id="CP002628">
    <property type="protein sequence ID" value="AEB07322.1"/>
    <property type="molecule type" value="Genomic_DNA"/>
</dbReference>
<dbReference type="AlphaFoldDB" id="F2N8D9"/>
<dbReference type="SUPFAM" id="SSF53850">
    <property type="entry name" value="Periplasmic binding protein-like II"/>
    <property type="match status" value="1"/>
</dbReference>
<dbReference type="Gene3D" id="3.10.105.10">
    <property type="entry name" value="Dipeptide-binding Protein, Domain 3"/>
    <property type="match status" value="1"/>
</dbReference>
<comment type="subcellular location">
    <subcellularLocation>
        <location evidence="2">Periplasm</location>
    </subcellularLocation>
</comment>
<evidence type="ECO:0000256" key="3">
    <source>
        <dbReference type="ARBA" id="ARBA00005695"/>
    </source>
</evidence>
<dbReference type="Proteomes" id="UP000006851">
    <property type="component" value="Chromosome"/>
</dbReference>
<dbReference type="PIRSF" id="PIRSF002741">
    <property type="entry name" value="MppA"/>
    <property type="match status" value="1"/>
</dbReference>
<dbReference type="GO" id="GO:0042938">
    <property type="term" value="P:dipeptide transport"/>
    <property type="evidence" value="ECO:0007669"/>
    <property type="project" value="TreeGrafter"/>
</dbReference>
<evidence type="ECO:0000313" key="10">
    <source>
        <dbReference type="Proteomes" id="UP000006851"/>
    </source>
</evidence>
<evidence type="ECO:0000259" key="8">
    <source>
        <dbReference type="Pfam" id="PF00496"/>
    </source>
</evidence>
<name>F2N8D9_CORGP</name>
<evidence type="ECO:0000256" key="7">
    <source>
        <dbReference type="ARBA" id="ARBA00022764"/>
    </source>
</evidence>
<dbReference type="GO" id="GO:1904680">
    <property type="term" value="F:peptide transmembrane transporter activity"/>
    <property type="evidence" value="ECO:0007669"/>
    <property type="project" value="TreeGrafter"/>
</dbReference>
<feature type="domain" description="Solute-binding protein family 5" evidence="8">
    <location>
        <begin position="127"/>
        <end position="486"/>
    </location>
</feature>
<dbReference type="InterPro" id="IPR039424">
    <property type="entry name" value="SBP_5"/>
</dbReference>
<dbReference type="Gene3D" id="3.90.76.10">
    <property type="entry name" value="Dipeptide-binding Protein, Domain 1"/>
    <property type="match status" value="1"/>
</dbReference>
<dbReference type="InterPro" id="IPR030678">
    <property type="entry name" value="Peptide/Ni-bd"/>
</dbReference>
<keyword evidence="10" id="KW-1185">Reference proteome</keyword>
<dbReference type="PROSITE" id="PS51318">
    <property type="entry name" value="TAT"/>
    <property type="match status" value="1"/>
</dbReference>
<evidence type="ECO:0000256" key="1">
    <source>
        <dbReference type="ARBA" id="ARBA00003489"/>
    </source>
</evidence>
<dbReference type="KEGG" id="cgo:Corgl_1220"/>
<reference evidence="10" key="1">
    <citation type="journal article" date="2013" name="Stand. Genomic Sci.">
        <title>Complete genome sequence of Coriobacterium glomerans type strain (PW2(T)) from the midgut of Pyrrhocoris apterus L. (red soldier bug).</title>
        <authorList>
            <person name="Stackebrandt E."/>
            <person name="Zeytun A."/>
            <person name="Lapidus A."/>
            <person name="Nolan M."/>
            <person name="Lucas S."/>
            <person name="Hammon N."/>
            <person name="Deshpande S."/>
            <person name="Cheng J.F."/>
            <person name="Tapia R."/>
            <person name="Goodwin L.A."/>
            <person name="Pitluck S."/>
            <person name="Liolios K."/>
            <person name="Pagani I."/>
            <person name="Ivanova N."/>
            <person name="Mavromatis K."/>
            <person name="Mikhailova N."/>
            <person name="Huntemann M."/>
            <person name="Pati A."/>
            <person name="Chen A."/>
            <person name="Palaniappan K."/>
            <person name="Chang Y.J."/>
            <person name="Land M."/>
            <person name="Hauser L."/>
            <person name="Rohde M."/>
            <person name="Pukall R."/>
            <person name="Goker M."/>
            <person name="Detter J.C."/>
            <person name="Woyke T."/>
            <person name="Bristow J."/>
            <person name="Eisen J.A."/>
            <person name="Markowitz V."/>
            <person name="Hugenholtz P."/>
            <person name="Kyrpides N.C."/>
            <person name="Klenk H.P."/>
        </authorList>
    </citation>
    <scope>NUCLEOTIDE SEQUENCE</scope>
    <source>
        <strain evidence="10">ATCC 49209 / DSM 20642 / JCM 10262 / PW2</strain>
    </source>
</reference>
<comment type="similarity">
    <text evidence="3">Belongs to the bacterial solute-binding protein 5 family.</text>
</comment>
<protein>
    <recommendedName>
        <fullName evidence="4">Glutathione-binding protein GsiB</fullName>
    </recommendedName>
</protein>
<dbReference type="Gene3D" id="3.40.190.10">
    <property type="entry name" value="Periplasmic binding protein-like II"/>
    <property type="match status" value="1"/>
</dbReference>
<comment type="function">
    <text evidence="1">Part of the ABC transporter complex GsiABCD involved in glutathione import. Binds glutathione.</text>
</comment>
<keyword evidence="5" id="KW-0813">Transport</keyword>
<dbReference type="InterPro" id="IPR000914">
    <property type="entry name" value="SBP_5_dom"/>
</dbReference>
<dbReference type="InterPro" id="IPR006311">
    <property type="entry name" value="TAT_signal"/>
</dbReference>
<dbReference type="PANTHER" id="PTHR30290:SF32">
    <property type="entry name" value="GLUTATHIONE-BINDING PROTEIN GSIB"/>
    <property type="match status" value="1"/>
</dbReference>
<dbReference type="OrthoDB" id="9764591at2"/>
<dbReference type="GO" id="GO:0043190">
    <property type="term" value="C:ATP-binding cassette (ABC) transporter complex"/>
    <property type="evidence" value="ECO:0007669"/>
    <property type="project" value="InterPro"/>
</dbReference>
<dbReference type="GO" id="GO:0030288">
    <property type="term" value="C:outer membrane-bounded periplasmic space"/>
    <property type="evidence" value="ECO:0007669"/>
    <property type="project" value="TreeGrafter"/>
</dbReference>
<dbReference type="STRING" id="700015.Corgl_1220"/>